<evidence type="ECO:0000313" key="1">
    <source>
        <dbReference type="Ensembl" id="ENSAMEP00000033726.1"/>
    </source>
</evidence>
<proteinExistence type="predicted"/>
<name>A0A7N5K1V8_AILME</name>
<dbReference type="GeneTree" id="ENSGT01140000286593"/>
<reference evidence="1" key="3">
    <citation type="submission" date="2025-09" db="UniProtKB">
        <authorList>
            <consortium name="Ensembl"/>
        </authorList>
    </citation>
    <scope>IDENTIFICATION</scope>
</reference>
<dbReference type="AlphaFoldDB" id="A0A7N5K1V8"/>
<dbReference type="InParanoid" id="A0A7N5K1V8"/>
<evidence type="ECO:0000313" key="2">
    <source>
        <dbReference type="Proteomes" id="UP000008912"/>
    </source>
</evidence>
<dbReference type="Proteomes" id="UP000008912">
    <property type="component" value="Unassembled WGS sequence"/>
</dbReference>
<keyword evidence="2" id="KW-1185">Reference proteome</keyword>
<protein>
    <submittedName>
        <fullName evidence="1">Uncharacterized protein</fullName>
    </submittedName>
</protein>
<sequence length="56" mass="6538">MLFLKAAARSHLKRALFQEVLCKFCAVMGKLQSKLKHGTSQYSRRLWPLTGKLEMW</sequence>
<dbReference type="Ensembl" id="ENSAMET00000032828.1">
    <property type="protein sequence ID" value="ENSAMEP00000033726.1"/>
    <property type="gene ID" value="ENSAMEG00000026395.1"/>
</dbReference>
<accession>A0A7N5K1V8</accession>
<reference evidence="1 2" key="1">
    <citation type="journal article" date="2010" name="Nature">
        <title>The sequence and de novo assembly of the giant panda genome.</title>
        <authorList>
            <person name="Li R."/>
            <person name="Fan W."/>
            <person name="Tian G."/>
            <person name="Zhu H."/>
            <person name="He L."/>
            <person name="Cai J."/>
            <person name="Huang Q."/>
            <person name="Cai Q."/>
            <person name="Li B."/>
            <person name="Bai Y."/>
            <person name="Zhang Z."/>
            <person name="Zhang Y."/>
            <person name="Wang W."/>
            <person name="Li J."/>
            <person name="Wei F."/>
            <person name="Li H."/>
            <person name="Jian M."/>
            <person name="Li J."/>
            <person name="Zhang Z."/>
            <person name="Nielsen R."/>
            <person name="Li D."/>
            <person name="Gu W."/>
            <person name="Yang Z."/>
            <person name="Xuan Z."/>
            <person name="Ryder O.A."/>
            <person name="Leung F.C."/>
            <person name="Zhou Y."/>
            <person name="Cao J."/>
            <person name="Sun X."/>
            <person name="Fu Y."/>
            <person name="Fang X."/>
            <person name="Guo X."/>
            <person name="Wang B."/>
            <person name="Hou R."/>
            <person name="Shen F."/>
            <person name="Mu B."/>
            <person name="Ni P."/>
            <person name="Lin R."/>
            <person name="Qian W."/>
            <person name="Wang G."/>
            <person name="Yu C."/>
            <person name="Nie W."/>
            <person name="Wang J."/>
            <person name="Wu Z."/>
            <person name="Liang H."/>
            <person name="Min J."/>
            <person name="Wu Q."/>
            <person name="Cheng S."/>
            <person name="Ruan J."/>
            <person name="Wang M."/>
            <person name="Shi Z."/>
            <person name="Wen M."/>
            <person name="Liu B."/>
            <person name="Ren X."/>
            <person name="Zheng H."/>
            <person name="Dong D."/>
            <person name="Cook K."/>
            <person name="Shan G."/>
            <person name="Zhang H."/>
            <person name="Kosiol C."/>
            <person name="Xie X."/>
            <person name="Lu Z."/>
            <person name="Zheng H."/>
            <person name="Li Y."/>
            <person name="Steiner C.C."/>
            <person name="Lam T.T."/>
            <person name="Lin S."/>
            <person name="Zhang Q."/>
            <person name="Li G."/>
            <person name="Tian J."/>
            <person name="Gong T."/>
            <person name="Liu H."/>
            <person name="Zhang D."/>
            <person name="Fang L."/>
            <person name="Ye C."/>
            <person name="Zhang J."/>
            <person name="Hu W."/>
            <person name="Xu A."/>
            <person name="Ren Y."/>
            <person name="Zhang G."/>
            <person name="Bruford M.W."/>
            <person name="Li Q."/>
            <person name="Ma L."/>
            <person name="Guo Y."/>
            <person name="An N."/>
            <person name="Hu Y."/>
            <person name="Zheng Y."/>
            <person name="Shi Y."/>
            <person name="Li Z."/>
            <person name="Liu Q."/>
            <person name="Chen Y."/>
            <person name="Zhao J."/>
            <person name="Qu N."/>
            <person name="Zhao S."/>
            <person name="Tian F."/>
            <person name="Wang X."/>
            <person name="Wang H."/>
            <person name="Xu L."/>
            <person name="Liu X."/>
            <person name="Vinar T."/>
            <person name="Wang Y."/>
            <person name="Lam T.W."/>
            <person name="Yiu S.M."/>
            <person name="Liu S."/>
            <person name="Zhang H."/>
            <person name="Li D."/>
            <person name="Huang Y."/>
            <person name="Wang X."/>
            <person name="Yang G."/>
            <person name="Jiang Z."/>
            <person name="Wang J."/>
            <person name="Qin N."/>
            <person name="Li L."/>
            <person name="Li J."/>
            <person name="Bolund L."/>
            <person name="Kristiansen K."/>
            <person name="Wong G.K."/>
            <person name="Olson M."/>
            <person name="Zhang X."/>
            <person name="Li S."/>
            <person name="Yang H."/>
            <person name="Wang J."/>
            <person name="Wang J."/>
        </authorList>
    </citation>
    <scope>NUCLEOTIDE SEQUENCE [LARGE SCALE GENOMIC DNA]</scope>
</reference>
<organism evidence="1 2">
    <name type="scientific">Ailuropoda melanoleuca</name>
    <name type="common">Giant panda</name>
    <dbReference type="NCBI Taxonomy" id="9646"/>
    <lineage>
        <taxon>Eukaryota</taxon>
        <taxon>Metazoa</taxon>
        <taxon>Chordata</taxon>
        <taxon>Craniata</taxon>
        <taxon>Vertebrata</taxon>
        <taxon>Euteleostomi</taxon>
        <taxon>Mammalia</taxon>
        <taxon>Eutheria</taxon>
        <taxon>Laurasiatheria</taxon>
        <taxon>Carnivora</taxon>
        <taxon>Caniformia</taxon>
        <taxon>Ursidae</taxon>
        <taxon>Ailuropoda</taxon>
    </lineage>
</organism>
<reference evidence="1" key="2">
    <citation type="submission" date="2025-08" db="UniProtKB">
        <authorList>
            <consortium name="Ensembl"/>
        </authorList>
    </citation>
    <scope>IDENTIFICATION</scope>
</reference>